<gene>
    <name evidence="1" type="ORF">GALMADRAFT_721596</name>
</gene>
<dbReference type="HOGENOM" id="CLU_3068812_0_0_1"/>
<sequence length="53" mass="5807">MFPLVPCSPSRLAPGVHVSDRASYNLSIHPSIHPRISRSNSDMLATRDEMSTA</sequence>
<dbReference type="AlphaFoldDB" id="A0A067SQF7"/>
<keyword evidence="2" id="KW-1185">Reference proteome</keyword>
<reference evidence="2" key="1">
    <citation type="journal article" date="2014" name="Proc. Natl. Acad. Sci. U.S.A.">
        <title>Extensive sampling of basidiomycete genomes demonstrates inadequacy of the white-rot/brown-rot paradigm for wood decay fungi.</title>
        <authorList>
            <person name="Riley R."/>
            <person name="Salamov A.A."/>
            <person name="Brown D.W."/>
            <person name="Nagy L.G."/>
            <person name="Floudas D."/>
            <person name="Held B.W."/>
            <person name="Levasseur A."/>
            <person name="Lombard V."/>
            <person name="Morin E."/>
            <person name="Otillar R."/>
            <person name="Lindquist E.A."/>
            <person name="Sun H."/>
            <person name="LaButti K.M."/>
            <person name="Schmutz J."/>
            <person name="Jabbour D."/>
            <person name="Luo H."/>
            <person name="Baker S.E."/>
            <person name="Pisabarro A.G."/>
            <person name="Walton J.D."/>
            <person name="Blanchette R.A."/>
            <person name="Henrissat B."/>
            <person name="Martin F."/>
            <person name="Cullen D."/>
            <person name="Hibbett D.S."/>
            <person name="Grigoriev I.V."/>
        </authorList>
    </citation>
    <scope>NUCLEOTIDE SEQUENCE [LARGE SCALE GENOMIC DNA]</scope>
    <source>
        <strain evidence="2">CBS 339.88</strain>
    </source>
</reference>
<evidence type="ECO:0000313" key="2">
    <source>
        <dbReference type="Proteomes" id="UP000027222"/>
    </source>
</evidence>
<accession>A0A067SQF7</accession>
<organism evidence="1 2">
    <name type="scientific">Galerina marginata (strain CBS 339.88)</name>
    <dbReference type="NCBI Taxonomy" id="685588"/>
    <lineage>
        <taxon>Eukaryota</taxon>
        <taxon>Fungi</taxon>
        <taxon>Dikarya</taxon>
        <taxon>Basidiomycota</taxon>
        <taxon>Agaricomycotina</taxon>
        <taxon>Agaricomycetes</taxon>
        <taxon>Agaricomycetidae</taxon>
        <taxon>Agaricales</taxon>
        <taxon>Agaricineae</taxon>
        <taxon>Strophariaceae</taxon>
        <taxon>Galerina</taxon>
    </lineage>
</organism>
<protein>
    <submittedName>
        <fullName evidence="1">Uncharacterized protein</fullName>
    </submittedName>
</protein>
<proteinExistence type="predicted"/>
<dbReference type="Proteomes" id="UP000027222">
    <property type="component" value="Unassembled WGS sequence"/>
</dbReference>
<evidence type="ECO:0000313" key="1">
    <source>
        <dbReference type="EMBL" id="KDR73126.1"/>
    </source>
</evidence>
<dbReference type="EMBL" id="KL142386">
    <property type="protein sequence ID" value="KDR73126.1"/>
    <property type="molecule type" value="Genomic_DNA"/>
</dbReference>
<name>A0A067SQF7_GALM3</name>